<comment type="caution">
    <text evidence="2">The sequence shown here is derived from an EMBL/GenBank/DDBJ whole genome shotgun (WGS) entry which is preliminary data.</text>
</comment>
<sequence>MRITWFLLLVALIAIVMSIPMIDRQFSSARISGQNSGQDSPLLPQPQQHQRQP</sequence>
<feature type="compositionally biased region" description="Polar residues" evidence="1">
    <location>
        <begin position="30"/>
        <end position="39"/>
    </location>
</feature>
<dbReference type="EMBL" id="JACIEC010000001">
    <property type="protein sequence ID" value="MBB4142818.1"/>
    <property type="molecule type" value="Genomic_DNA"/>
</dbReference>
<dbReference type="Proteomes" id="UP000519897">
    <property type="component" value="Unassembled WGS sequence"/>
</dbReference>
<reference evidence="2 3" key="1">
    <citation type="submission" date="2020-08" db="EMBL/GenBank/DDBJ databases">
        <title>Genomic Encyclopedia of Type Strains, Phase IV (KMG-IV): sequencing the most valuable type-strain genomes for metagenomic binning, comparative biology and taxonomic classification.</title>
        <authorList>
            <person name="Goeker M."/>
        </authorList>
    </citation>
    <scope>NUCLEOTIDE SEQUENCE [LARGE SCALE GENOMIC DNA]</scope>
    <source>
        <strain evidence="2 3">DSM 29514</strain>
    </source>
</reference>
<accession>A0A7W6LEF5</accession>
<protein>
    <submittedName>
        <fullName evidence="2">Uncharacterized protein</fullName>
    </submittedName>
</protein>
<proteinExistence type="predicted"/>
<evidence type="ECO:0000313" key="2">
    <source>
        <dbReference type="EMBL" id="MBB4142818.1"/>
    </source>
</evidence>
<evidence type="ECO:0000313" key="3">
    <source>
        <dbReference type="Proteomes" id="UP000519897"/>
    </source>
</evidence>
<organism evidence="2 3">
    <name type="scientific">Rhizobium rhizoryzae</name>
    <dbReference type="NCBI Taxonomy" id="451876"/>
    <lineage>
        <taxon>Bacteria</taxon>
        <taxon>Pseudomonadati</taxon>
        <taxon>Pseudomonadota</taxon>
        <taxon>Alphaproteobacteria</taxon>
        <taxon>Hyphomicrobiales</taxon>
        <taxon>Rhizobiaceae</taxon>
        <taxon>Rhizobium/Agrobacterium group</taxon>
        <taxon>Rhizobium</taxon>
    </lineage>
</organism>
<feature type="region of interest" description="Disordered" evidence="1">
    <location>
        <begin position="30"/>
        <end position="53"/>
    </location>
</feature>
<keyword evidence="3" id="KW-1185">Reference proteome</keyword>
<gene>
    <name evidence="2" type="ORF">GGQ72_001317</name>
</gene>
<dbReference type="RefSeq" id="WP_156379017.1">
    <property type="nucleotide sequence ID" value="NZ_CP049250.1"/>
</dbReference>
<dbReference type="AlphaFoldDB" id="A0A7W6LEF5"/>
<name>A0A7W6LEF5_9HYPH</name>
<evidence type="ECO:0000256" key="1">
    <source>
        <dbReference type="SAM" id="MobiDB-lite"/>
    </source>
</evidence>
<feature type="compositionally biased region" description="Low complexity" evidence="1">
    <location>
        <begin position="41"/>
        <end position="53"/>
    </location>
</feature>